<keyword evidence="3" id="KW-1185">Reference proteome</keyword>
<evidence type="ECO:0000313" key="3">
    <source>
        <dbReference type="Proteomes" id="UP001189429"/>
    </source>
</evidence>
<dbReference type="Proteomes" id="UP001189429">
    <property type="component" value="Unassembled WGS sequence"/>
</dbReference>
<feature type="region of interest" description="Disordered" evidence="1">
    <location>
        <begin position="392"/>
        <end position="454"/>
    </location>
</feature>
<evidence type="ECO:0000256" key="1">
    <source>
        <dbReference type="SAM" id="MobiDB-lite"/>
    </source>
</evidence>
<dbReference type="EMBL" id="CAUYUJ010021537">
    <property type="protein sequence ID" value="CAK0905314.1"/>
    <property type="molecule type" value="Genomic_DNA"/>
</dbReference>
<proteinExistence type="predicted"/>
<feature type="compositionally biased region" description="Basic and acidic residues" evidence="1">
    <location>
        <begin position="512"/>
        <end position="524"/>
    </location>
</feature>
<feature type="compositionally biased region" description="Polar residues" evidence="1">
    <location>
        <begin position="549"/>
        <end position="566"/>
    </location>
</feature>
<reference evidence="2" key="1">
    <citation type="submission" date="2023-10" db="EMBL/GenBank/DDBJ databases">
        <authorList>
            <person name="Chen Y."/>
            <person name="Shah S."/>
            <person name="Dougan E. K."/>
            <person name="Thang M."/>
            <person name="Chan C."/>
        </authorList>
    </citation>
    <scope>NUCLEOTIDE SEQUENCE [LARGE SCALE GENOMIC DNA]</scope>
</reference>
<organism evidence="2 3">
    <name type="scientific">Prorocentrum cordatum</name>
    <dbReference type="NCBI Taxonomy" id="2364126"/>
    <lineage>
        <taxon>Eukaryota</taxon>
        <taxon>Sar</taxon>
        <taxon>Alveolata</taxon>
        <taxon>Dinophyceae</taxon>
        <taxon>Prorocentrales</taxon>
        <taxon>Prorocentraceae</taxon>
        <taxon>Prorocentrum</taxon>
    </lineage>
</organism>
<feature type="region of interest" description="Disordered" evidence="1">
    <location>
        <begin position="620"/>
        <end position="671"/>
    </location>
</feature>
<feature type="region of interest" description="Disordered" evidence="1">
    <location>
        <begin position="281"/>
        <end position="370"/>
    </location>
</feature>
<evidence type="ECO:0000313" key="2">
    <source>
        <dbReference type="EMBL" id="CAK0905314.1"/>
    </source>
</evidence>
<feature type="compositionally biased region" description="Pro residues" evidence="1">
    <location>
        <begin position="662"/>
        <end position="671"/>
    </location>
</feature>
<sequence>MATPFVSCVAAEDRYWDLLSEFLIENEDFVPCPESGGERMSEGKFVEDLLTKEKYCDISLPRIAAAQRRPPGWLCLRACRSSTPQGGLLATRRSLAQSVKALELSRDVDRQRRGGGDADLLGARDALPPATAVPGGALRAPSLLTVPALGQPAAQPCEASQGALVQPLLLAPPRGPAACFAAPALTAGASHALGSAGGPLAACSLQQAPCRPGALARECGPAAAGGPVRLAQPCGACFPQRAPDPSGAPGGSASALAAAALAAGAPLTGLQLPRPCTAPVGAALPTPTASAASSPQRTLRTARAAAPPASAANTTPPAPARPQPPPWPPELPAAPAAAALAVPGPEPWGGPQPQGAAAGPPMQRSASSGQLGLPLQRRASVPALGLPERRATSVARAALRQQSAEPQRAGARGVPVRVEVLPRSPAPPPSRRLPCESRGAAGGERPAACGAQAQGLAAAAASAPSPARAAVCAPAVGLHLASFVATPTRQGAGRTLRASWAPQPREPVAPPRRQESQERAKKAPELPGSWAAPRSRAEGAECRAPSPTLPSTAGSGPCSAPSTLPSTACWEPPAAPAAGTGTLPAAGDPQDHLREELRARGERLQELFWQELDRARARLRDAGFGSPRRGSPERALPHRGARRAGAGAPEGGAPPASAPGIAPAPPACRER</sequence>
<feature type="compositionally biased region" description="Low complexity" evidence="1">
    <location>
        <begin position="302"/>
        <end position="315"/>
    </location>
</feature>
<feature type="compositionally biased region" description="Low complexity" evidence="1">
    <location>
        <begin position="351"/>
        <end position="363"/>
    </location>
</feature>
<feature type="region of interest" description="Disordered" evidence="1">
    <location>
        <begin position="488"/>
        <end position="593"/>
    </location>
</feature>
<feature type="compositionally biased region" description="Pro residues" evidence="1">
    <location>
        <begin position="316"/>
        <end position="332"/>
    </location>
</feature>
<accession>A0ABN9Y2G8</accession>
<name>A0ABN9Y2G8_9DINO</name>
<feature type="compositionally biased region" description="Low complexity" evidence="1">
    <location>
        <begin position="643"/>
        <end position="661"/>
    </location>
</feature>
<feature type="compositionally biased region" description="Low complexity" evidence="1">
    <location>
        <begin position="576"/>
        <end position="587"/>
    </location>
</feature>
<feature type="compositionally biased region" description="Low complexity" evidence="1">
    <location>
        <begin position="333"/>
        <end position="343"/>
    </location>
</feature>
<comment type="caution">
    <text evidence="2">The sequence shown here is derived from an EMBL/GenBank/DDBJ whole genome shotgun (WGS) entry which is preliminary data.</text>
</comment>
<protein>
    <submittedName>
        <fullName evidence="2">Uncharacterized protein</fullName>
    </submittedName>
</protein>
<gene>
    <name evidence="2" type="ORF">PCOR1329_LOCUS81056</name>
</gene>
<feature type="compositionally biased region" description="Low complexity" evidence="1">
    <location>
        <begin position="282"/>
        <end position="295"/>
    </location>
</feature>